<name>A0AAE8BJL2_9CAUD</name>
<gene>
    <name evidence="2" type="ORF">CPT_Philippe_032</name>
</gene>
<reference evidence="2" key="1">
    <citation type="submission" date="2021-06" db="EMBL/GenBank/DDBJ databases">
        <title>Complete genome sequence of Stenotrophomonas maltophilia phage Philippe.</title>
        <authorList>
            <person name="Vallavanatt I."/>
            <person name="Bartz M."/>
            <person name="Clark J."/>
            <person name="Burrowes B."/>
            <person name="Liu M."/>
            <person name="Gill J."/>
        </authorList>
    </citation>
    <scope>NUCLEOTIDE SEQUENCE</scope>
</reference>
<keyword evidence="1" id="KW-0472">Membrane</keyword>
<protein>
    <submittedName>
        <fullName evidence="2">Membrane protein</fullName>
    </submittedName>
</protein>
<evidence type="ECO:0000313" key="3">
    <source>
        <dbReference type="Proteomes" id="UP000827261"/>
    </source>
</evidence>
<organism evidence="2 3">
    <name type="scientific">Stenotrophomonas phage Philippe</name>
    <dbReference type="NCBI Taxonomy" id="2859655"/>
    <lineage>
        <taxon>Viruses</taxon>
        <taxon>Duplodnaviria</taxon>
        <taxon>Heunggongvirae</taxon>
        <taxon>Uroviricota</taxon>
        <taxon>Caudoviricetes</taxon>
        <taxon>Schitoviridae</taxon>
        <taxon>Philippevirus</taxon>
        <taxon>Philippevirus philippe</taxon>
    </lineage>
</organism>
<feature type="transmembrane region" description="Helical" evidence="1">
    <location>
        <begin position="93"/>
        <end position="115"/>
    </location>
</feature>
<keyword evidence="1" id="KW-0812">Transmembrane</keyword>
<accession>A0AAE8BJL2</accession>
<dbReference type="Proteomes" id="UP000827261">
    <property type="component" value="Segment"/>
</dbReference>
<evidence type="ECO:0000313" key="2">
    <source>
        <dbReference type="EMBL" id="QYW02231.1"/>
    </source>
</evidence>
<sequence length="124" mass="13944">MKGPEINEFSDVVYLCCVIAWGILLSIPVLMYGGYVTGIMWENFVYPLAPTILVPQLSVAHALGLLLICMMPFRRILMDLRRFLTDQEDPIEVYTFSGVTTSAVTSALILCYFQALAAAFKYFM</sequence>
<proteinExistence type="predicted"/>
<keyword evidence="3" id="KW-1185">Reference proteome</keyword>
<dbReference type="EMBL" id="MZ326861">
    <property type="protein sequence ID" value="QYW02231.1"/>
    <property type="molecule type" value="Genomic_DNA"/>
</dbReference>
<keyword evidence="1" id="KW-1133">Transmembrane helix</keyword>
<evidence type="ECO:0000256" key="1">
    <source>
        <dbReference type="SAM" id="Phobius"/>
    </source>
</evidence>
<feature type="transmembrane region" description="Helical" evidence="1">
    <location>
        <begin position="12"/>
        <end position="32"/>
    </location>
</feature>
<feature type="transmembrane region" description="Helical" evidence="1">
    <location>
        <begin position="52"/>
        <end position="73"/>
    </location>
</feature>